<dbReference type="InterPro" id="IPR002716">
    <property type="entry name" value="PIN_dom"/>
</dbReference>
<dbReference type="Pfam" id="PF26343">
    <property type="entry name" value="VapC50_C"/>
    <property type="match status" value="1"/>
</dbReference>
<dbReference type="AlphaFoldDB" id="A0A2H3NHR8"/>
<name>A0A2H3NHR8_9BACT</name>
<feature type="domain" description="PIN" evidence="1">
    <location>
        <begin position="8"/>
        <end position="113"/>
    </location>
</feature>
<feature type="domain" description="VapC50 C-terminal" evidence="2">
    <location>
        <begin position="131"/>
        <end position="185"/>
    </location>
</feature>
<proteinExistence type="predicted"/>
<dbReference type="Pfam" id="PF13470">
    <property type="entry name" value="PIN_3"/>
    <property type="match status" value="1"/>
</dbReference>
<gene>
    <name evidence="3" type="ORF">CRI93_14760</name>
</gene>
<sequence length="188" mass="20990">MRTVPVAILDANVLYPAQLRDVLMRLAVSELIRAHWSEAICDEWMRNLVANRADITWDDVKRTQDLMDTALPGACVEGYEKHMADVSLPDPDDHHVLAAAIEADADYIVTNNLRDFPSRSLAPYGVTACSPDAFIIMLYQQAPEAVVSVVRALRASLSHPPQTPRQLLAHFRRSGLTRIADALQRHNI</sequence>
<evidence type="ECO:0000259" key="1">
    <source>
        <dbReference type="Pfam" id="PF13470"/>
    </source>
</evidence>
<evidence type="ECO:0000313" key="4">
    <source>
        <dbReference type="Proteomes" id="UP000221024"/>
    </source>
</evidence>
<dbReference type="RefSeq" id="WP_098063456.1">
    <property type="nucleotide sequence ID" value="NZ_PDEP01000023.1"/>
</dbReference>
<dbReference type="InterPro" id="IPR058652">
    <property type="entry name" value="VapC50_C"/>
</dbReference>
<reference evidence="3 4" key="1">
    <citation type="submission" date="2017-10" db="EMBL/GenBank/DDBJ databases">
        <title>Draft genome of Longimonas halophila.</title>
        <authorList>
            <person name="Goh K.M."/>
            <person name="Shamsir M.S."/>
            <person name="Lim S.W."/>
        </authorList>
    </citation>
    <scope>NUCLEOTIDE SEQUENCE [LARGE SCALE GENOMIC DNA]</scope>
    <source>
        <strain evidence="3 4">KCTC 42399</strain>
    </source>
</reference>
<protein>
    <submittedName>
        <fullName evidence="3">PIN domain-containing protein</fullName>
    </submittedName>
</protein>
<keyword evidence="4" id="KW-1185">Reference proteome</keyword>
<evidence type="ECO:0000259" key="2">
    <source>
        <dbReference type="Pfam" id="PF26343"/>
    </source>
</evidence>
<dbReference type="EMBL" id="PDEP01000023">
    <property type="protein sequence ID" value="PEN04697.1"/>
    <property type="molecule type" value="Genomic_DNA"/>
</dbReference>
<dbReference type="Proteomes" id="UP000221024">
    <property type="component" value="Unassembled WGS sequence"/>
</dbReference>
<organism evidence="3 4">
    <name type="scientific">Longimonas halophila</name>
    <dbReference type="NCBI Taxonomy" id="1469170"/>
    <lineage>
        <taxon>Bacteria</taxon>
        <taxon>Pseudomonadati</taxon>
        <taxon>Rhodothermota</taxon>
        <taxon>Rhodothermia</taxon>
        <taxon>Rhodothermales</taxon>
        <taxon>Salisaetaceae</taxon>
        <taxon>Longimonas</taxon>
    </lineage>
</organism>
<dbReference type="OrthoDB" id="211933at2"/>
<comment type="caution">
    <text evidence="3">The sequence shown here is derived from an EMBL/GenBank/DDBJ whole genome shotgun (WGS) entry which is preliminary data.</text>
</comment>
<evidence type="ECO:0000313" key="3">
    <source>
        <dbReference type="EMBL" id="PEN04697.1"/>
    </source>
</evidence>
<accession>A0A2H3NHR8</accession>